<dbReference type="Pfam" id="PF04055">
    <property type="entry name" value="Radical_SAM"/>
    <property type="match status" value="1"/>
</dbReference>
<keyword evidence="2" id="KW-0949">S-adenosyl-L-methionine</keyword>
<dbReference type="InterPro" id="IPR023885">
    <property type="entry name" value="4Fe4S-binding_SPASM_dom"/>
</dbReference>
<dbReference type="PANTHER" id="PTHR43273">
    <property type="entry name" value="ANAEROBIC SULFATASE-MATURATING ENZYME HOMOLOG ASLB-RELATED"/>
    <property type="match status" value="1"/>
</dbReference>
<evidence type="ECO:0000256" key="1">
    <source>
        <dbReference type="ARBA" id="ARBA00001966"/>
    </source>
</evidence>
<evidence type="ECO:0000256" key="3">
    <source>
        <dbReference type="ARBA" id="ARBA00022723"/>
    </source>
</evidence>
<evidence type="ECO:0000313" key="10">
    <source>
        <dbReference type="Proteomes" id="UP000633509"/>
    </source>
</evidence>
<evidence type="ECO:0000256" key="7">
    <source>
        <dbReference type="SAM" id="MobiDB-lite"/>
    </source>
</evidence>
<accession>A0ABR9LPU0</accession>
<dbReference type="InterPro" id="IPR058240">
    <property type="entry name" value="rSAM_sf"/>
</dbReference>
<keyword evidence="5" id="KW-0411">Iron-sulfur</keyword>
<evidence type="ECO:0000256" key="5">
    <source>
        <dbReference type="ARBA" id="ARBA00023014"/>
    </source>
</evidence>
<keyword evidence="10" id="KW-1185">Reference proteome</keyword>
<gene>
    <name evidence="9" type="ORF">H4W80_000556</name>
</gene>
<keyword evidence="3" id="KW-0479">Metal-binding</keyword>
<evidence type="ECO:0000256" key="4">
    <source>
        <dbReference type="ARBA" id="ARBA00023004"/>
    </source>
</evidence>
<dbReference type="InterPro" id="IPR023867">
    <property type="entry name" value="Sulphatase_maturase_rSAM"/>
</dbReference>
<comment type="similarity">
    <text evidence="6">Belongs to the radical SAM superfamily. Anaerobic sulfatase-maturating enzyme family.</text>
</comment>
<feature type="domain" description="Radical SAM core" evidence="8">
    <location>
        <begin position="12"/>
        <end position="231"/>
    </location>
</feature>
<dbReference type="SFLD" id="SFLDS00029">
    <property type="entry name" value="Radical_SAM"/>
    <property type="match status" value="1"/>
</dbReference>
<comment type="cofactor">
    <cofactor evidence="1">
        <name>[4Fe-4S] cluster</name>
        <dbReference type="ChEBI" id="CHEBI:49883"/>
    </cofactor>
</comment>
<evidence type="ECO:0000256" key="6">
    <source>
        <dbReference type="ARBA" id="ARBA00023601"/>
    </source>
</evidence>
<dbReference type="RefSeq" id="WP_192783600.1">
    <property type="nucleotide sequence ID" value="NZ_JADBEK010000001.1"/>
</dbReference>
<dbReference type="Proteomes" id="UP000633509">
    <property type="component" value="Unassembled WGS sequence"/>
</dbReference>
<dbReference type="SFLD" id="SFLDG01072">
    <property type="entry name" value="dehydrogenase_like"/>
    <property type="match status" value="1"/>
</dbReference>
<reference evidence="9 10" key="1">
    <citation type="submission" date="2020-10" db="EMBL/GenBank/DDBJ databases">
        <title>Sequencing the genomes of 1000 actinobacteria strains.</title>
        <authorList>
            <person name="Klenk H.-P."/>
        </authorList>
    </citation>
    <scope>NUCLEOTIDE SEQUENCE [LARGE SCALE GENOMIC DNA]</scope>
    <source>
        <strain evidence="9 10">DSM 43173</strain>
    </source>
</reference>
<comment type="caution">
    <text evidence="9">The sequence shown here is derived from an EMBL/GenBank/DDBJ whole genome shotgun (WGS) entry which is preliminary data.</text>
</comment>
<protein>
    <recommendedName>
        <fullName evidence="8">Radical SAM core domain-containing protein</fullName>
    </recommendedName>
</protein>
<organism evidence="9 10">
    <name type="scientific">Nonomuraea angiospora</name>
    <dbReference type="NCBI Taxonomy" id="46172"/>
    <lineage>
        <taxon>Bacteria</taxon>
        <taxon>Bacillati</taxon>
        <taxon>Actinomycetota</taxon>
        <taxon>Actinomycetes</taxon>
        <taxon>Streptosporangiales</taxon>
        <taxon>Streptosporangiaceae</taxon>
        <taxon>Nonomuraea</taxon>
    </lineage>
</organism>
<dbReference type="InterPro" id="IPR013785">
    <property type="entry name" value="Aldolase_TIM"/>
</dbReference>
<evidence type="ECO:0000313" key="9">
    <source>
        <dbReference type="EMBL" id="MBE1582298.1"/>
    </source>
</evidence>
<keyword evidence="4" id="KW-0408">Iron</keyword>
<dbReference type="SFLD" id="SFLDG01067">
    <property type="entry name" value="SPASM/twitch_domain_containing"/>
    <property type="match status" value="1"/>
</dbReference>
<dbReference type="Gene3D" id="3.20.20.70">
    <property type="entry name" value="Aldolase class I"/>
    <property type="match status" value="1"/>
</dbReference>
<dbReference type="EMBL" id="JADBEK010000001">
    <property type="protein sequence ID" value="MBE1582298.1"/>
    <property type="molecule type" value="Genomic_DNA"/>
</dbReference>
<dbReference type="SUPFAM" id="SSF102114">
    <property type="entry name" value="Radical SAM enzymes"/>
    <property type="match status" value="1"/>
</dbReference>
<dbReference type="CDD" id="cd01335">
    <property type="entry name" value="Radical_SAM"/>
    <property type="match status" value="1"/>
</dbReference>
<evidence type="ECO:0000256" key="2">
    <source>
        <dbReference type="ARBA" id="ARBA00022691"/>
    </source>
</evidence>
<sequence>MRKQNVKQLSLPGPGNALSVILKLPGETCNINCFYCYEKRKPYPEAVQLQPEMLRRFLGLCGQRPLRIELHGGEPLMLRRELMAELLAELRAYPGTVSLAIQTNGILLNDAWIEFFKREWPDIEIGVSLDGPTEINDAYRVDYRDRGTAGRVEATLRRLNAHGLRIGVIAVVARRSLGHARELISYFGGFPAIRFLKLVPCLDYNVTTEMLAPADRKENLLTLNPSGRGAPDWATSPKEYADFINEAFDVWREDGFRHFVLEPVYSAMRGLLGDAPSFCHFSDTKCAWVLTLYPDGRLGSCDELRMPEAEHAKIGELEDIDEVLRMQRNPALGHRLNALYGKCSTCDYQDTCRGGCLATRLQFLGTAYDDEYCMQRIQIIEHVASALRLDPVGGGTPGTRTPDAVTRKSQWED</sequence>
<dbReference type="SFLD" id="SFLDG01386">
    <property type="entry name" value="main_SPASM_domain-containing"/>
    <property type="match status" value="1"/>
</dbReference>
<evidence type="ECO:0000259" key="8">
    <source>
        <dbReference type="PROSITE" id="PS51918"/>
    </source>
</evidence>
<feature type="region of interest" description="Disordered" evidence="7">
    <location>
        <begin position="391"/>
        <end position="413"/>
    </location>
</feature>
<proteinExistence type="inferred from homology"/>
<dbReference type="InterPro" id="IPR007197">
    <property type="entry name" value="rSAM"/>
</dbReference>
<dbReference type="PROSITE" id="PS51918">
    <property type="entry name" value="RADICAL_SAM"/>
    <property type="match status" value="1"/>
</dbReference>
<name>A0ABR9LPU0_9ACTN</name>
<dbReference type="NCBIfam" id="TIGR04085">
    <property type="entry name" value="rSAM_more_4Fe4S"/>
    <property type="match status" value="1"/>
</dbReference>
<dbReference type="PANTHER" id="PTHR43273:SF3">
    <property type="entry name" value="ANAEROBIC SULFATASE-MATURATING ENZYME HOMOLOG ASLB-RELATED"/>
    <property type="match status" value="1"/>
</dbReference>